<comment type="similarity">
    <text evidence="10 11">Belongs to the TonB-dependent receptor family.</text>
</comment>
<keyword evidence="4" id="KW-0406">Ion transport</keyword>
<reference evidence="13 14" key="1">
    <citation type="submission" date="2023-12" db="EMBL/GenBank/DDBJ databases">
        <title>Description of an unclassified Opitutus bacterium of Verrucomicrobiota.</title>
        <authorList>
            <person name="Zhang D.-F."/>
        </authorList>
    </citation>
    <scope>NUCLEOTIDE SEQUENCE [LARGE SCALE GENOMIC DNA]</scope>
    <source>
        <strain evidence="13 14">WL0086</strain>
    </source>
</reference>
<keyword evidence="2 10" id="KW-0813">Transport</keyword>
<keyword evidence="14" id="KW-1185">Reference proteome</keyword>
<evidence type="ECO:0000256" key="10">
    <source>
        <dbReference type="PROSITE-ProRule" id="PRU01360"/>
    </source>
</evidence>
<keyword evidence="7 11" id="KW-0798">TonB box</keyword>
<dbReference type="SUPFAM" id="SSF49464">
    <property type="entry name" value="Carboxypeptidase regulatory domain-like"/>
    <property type="match status" value="1"/>
</dbReference>
<keyword evidence="4" id="KW-0410">Iron transport</keyword>
<dbReference type="Pfam" id="PF07715">
    <property type="entry name" value="Plug"/>
    <property type="match status" value="1"/>
</dbReference>
<evidence type="ECO:0000256" key="5">
    <source>
        <dbReference type="ARBA" id="ARBA00022692"/>
    </source>
</evidence>
<keyword evidence="3 10" id="KW-1134">Transmembrane beta strand</keyword>
<name>A0ABZ1C266_9BACT</name>
<keyword evidence="9 10" id="KW-0998">Cell outer membrane</keyword>
<evidence type="ECO:0000256" key="8">
    <source>
        <dbReference type="ARBA" id="ARBA00023136"/>
    </source>
</evidence>
<evidence type="ECO:0000256" key="6">
    <source>
        <dbReference type="ARBA" id="ARBA00023004"/>
    </source>
</evidence>
<dbReference type="PANTHER" id="PTHR47234:SF2">
    <property type="entry name" value="TONB-DEPENDENT RECEPTOR"/>
    <property type="match status" value="1"/>
</dbReference>
<dbReference type="PANTHER" id="PTHR47234">
    <property type="match status" value="1"/>
</dbReference>
<evidence type="ECO:0000256" key="4">
    <source>
        <dbReference type="ARBA" id="ARBA00022496"/>
    </source>
</evidence>
<keyword evidence="6" id="KW-0408">Iron</keyword>
<dbReference type="InterPro" id="IPR012910">
    <property type="entry name" value="Plug_dom"/>
</dbReference>
<feature type="domain" description="Secretin/TonB short N-terminal" evidence="12">
    <location>
        <begin position="32"/>
        <end position="82"/>
    </location>
</feature>
<dbReference type="InterPro" id="IPR037066">
    <property type="entry name" value="Plug_dom_sf"/>
</dbReference>
<comment type="subcellular location">
    <subcellularLocation>
        <location evidence="1 10">Cell outer membrane</location>
        <topology evidence="1 10">Multi-pass membrane protein</topology>
    </subcellularLocation>
</comment>
<dbReference type="InterPro" id="IPR000531">
    <property type="entry name" value="Beta-barrel_TonB"/>
</dbReference>
<evidence type="ECO:0000256" key="11">
    <source>
        <dbReference type="RuleBase" id="RU003357"/>
    </source>
</evidence>
<dbReference type="Gene3D" id="2.40.170.20">
    <property type="entry name" value="TonB-dependent receptor, beta-barrel domain"/>
    <property type="match status" value="1"/>
</dbReference>
<dbReference type="PROSITE" id="PS52016">
    <property type="entry name" value="TONB_DEPENDENT_REC_3"/>
    <property type="match status" value="1"/>
</dbReference>
<dbReference type="Gene3D" id="2.60.40.1120">
    <property type="entry name" value="Carboxypeptidase-like, regulatory domain"/>
    <property type="match status" value="1"/>
</dbReference>
<keyword evidence="5 10" id="KW-0812">Transmembrane</keyword>
<dbReference type="InterPro" id="IPR011662">
    <property type="entry name" value="Secretin/TonB_short_N"/>
</dbReference>
<dbReference type="SMART" id="SM00965">
    <property type="entry name" value="STN"/>
    <property type="match status" value="1"/>
</dbReference>
<keyword evidence="13" id="KW-0675">Receptor</keyword>
<dbReference type="InterPro" id="IPR039426">
    <property type="entry name" value="TonB-dep_rcpt-like"/>
</dbReference>
<dbReference type="Gene3D" id="2.170.130.10">
    <property type="entry name" value="TonB-dependent receptor, plug domain"/>
    <property type="match status" value="1"/>
</dbReference>
<accession>A0ABZ1C266</accession>
<dbReference type="Gene3D" id="3.55.50.30">
    <property type="match status" value="1"/>
</dbReference>
<keyword evidence="8 10" id="KW-0472">Membrane</keyword>
<organism evidence="13 14">
    <name type="scientific">Actomonas aquatica</name>
    <dbReference type="NCBI Taxonomy" id="2866162"/>
    <lineage>
        <taxon>Bacteria</taxon>
        <taxon>Pseudomonadati</taxon>
        <taxon>Verrucomicrobiota</taxon>
        <taxon>Opitutia</taxon>
        <taxon>Opitutales</taxon>
        <taxon>Opitutaceae</taxon>
        <taxon>Actomonas</taxon>
    </lineage>
</organism>
<gene>
    <name evidence="13" type="ORF">K1X11_013230</name>
</gene>
<dbReference type="Pfam" id="PF00593">
    <property type="entry name" value="TonB_dep_Rec_b-barrel"/>
    <property type="match status" value="1"/>
</dbReference>
<evidence type="ECO:0000259" key="12">
    <source>
        <dbReference type="SMART" id="SM00965"/>
    </source>
</evidence>
<evidence type="ECO:0000256" key="1">
    <source>
        <dbReference type="ARBA" id="ARBA00004571"/>
    </source>
</evidence>
<protein>
    <submittedName>
        <fullName evidence="13">TonB-dependent receptor</fullName>
    </submittedName>
</protein>
<dbReference type="Pfam" id="PF07660">
    <property type="entry name" value="STN"/>
    <property type="match status" value="1"/>
</dbReference>
<dbReference type="InterPro" id="IPR036942">
    <property type="entry name" value="Beta-barrel_TonB_sf"/>
</dbReference>
<dbReference type="Pfam" id="PF13620">
    <property type="entry name" value="CarboxypepD_reg"/>
    <property type="match status" value="1"/>
</dbReference>
<dbReference type="InterPro" id="IPR008969">
    <property type="entry name" value="CarboxyPept-like_regulatory"/>
</dbReference>
<proteinExistence type="inferred from homology"/>
<dbReference type="RefSeq" id="WP_221032587.1">
    <property type="nucleotide sequence ID" value="NZ_CP139781.1"/>
</dbReference>
<evidence type="ECO:0000256" key="9">
    <source>
        <dbReference type="ARBA" id="ARBA00023237"/>
    </source>
</evidence>
<evidence type="ECO:0000256" key="7">
    <source>
        <dbReference type="ARBA" id="ARBA00023077"/>
    </source>
</evidence>
<dbReference type="SUPFAM" id="SSF56935">
    <property type="entry name" value="Porins"/>
    <property type="match status" value="1"/>
</dbReference>
<evidence type="ECO:0000313" key="13">
    <source>
        <dbReference type="EMBL" id="WRQ85768.1"/>
    </source>
</evidence>
<dbReference type="EMBL" id="CP139781">
    <property type="protein sequence ID" value="WRQ85768.1"/>
    <property type="molecule type" value="Genomic_DNA"/>
</dbReference>
<dbReference type="Proteomes" id="UP000738431">
    <property type="component" value="Chromosome"/>
</dbReference>
<evidence type="ECO:0000256" key="3">
    <source>
        <dbReference type="ARBA" id="ARBA00022452"/>
    </source>
</evidence>
<evidence type="ECO:0000313" key="14">
    <source>
        <dbReference type="Proteomes" id="UP000738431"/>
    </source>
</evidence>
<evidence type="ECO:0000256" key="2">
    <source>
        <dbReference type="ARBA" id="ARBA00022448"/>
    </source>
</evidence>
<sequence>MTGVACAAPVRFEIAAQKAPDALREFTQQSEMQVLYGEQLDGVETPAVTGTMEPAEALNLLLRDTGYVAAQTTDRNFVISPSRKSGRAIGALSGTILKADGGSADGILVQVGGSRRRVRTDYNGDFVFRSLPVGSYTLVVTAEGYQTMHITNLTVQNGREINLGSETLRRAADYTEMQPVVVRGRTDHVAELDSYVVEGFRTQPFAMGNMDIPRTIDDVQPYYIFDSATIDMSGAVSVDDFLKQRLTMNTTVQSANQVSGASSGAAPTLDGNVSSINLRGVGADKTLVLVNGRRMAGVLRGTGNESQPDLNGIPLSAIDRIEVLPSSASGIYGGSAMGGVINVILKRDYQGGEIRVGYDNYFDADAPTRRLAMNYGMSLEDGRTHVSVSAAWSDTDPLRLQDIAPLFRRNIDIIQENSPGYVSSSATPWPGALPNIIQYFASRYGPLYFKDGTPLGSEITYVPAGTSPDTSPEELAAALLANAGQWNYDLPPTSQQPTGLYRTIGNEIETTSLQASIRREMTPWLELNAGFSYNRNDAFQPLTSTSQVIVPAESVINPFNSRVYIWMPDDYESPGDTSSISQSVTLGGLLNLPGGWTGLVDYTWSENTFEYLWISIDGTARTNDLLSGDLNPFVDSIMYQVDHRKYYSPQTYSGSNSLHDLSVRAAGGLPELPWGQANLTVGAEYRASRSPERKSSLEYPITTENNFNSTYFAREAETFAGYLETAVPLVKTDWLPGLYDLELQLSGRTEHYRVDAGTVSMGERPNADPPYSYYTGPTLDGEPYFTKATYDSHNYTVGFKYSPVKELSFRASQATAFLPPTPSQLVRNPIPNTYPSNVFDPVTQTQVSVQTVSGGNPNLTPQNSRSLNLGVIWEPSWEALRGLRLNLEHYTIDQFDAIGSLSAQAIVDLAEQWPDRITRDAGGMITLVDTSSLNLYRRTTEGWDISASYDLRTPFGQFQLIGAQSIIDHLVTQTSLTTPAVDRAGFPNEPNGAARYKSNLSVNWAWRQWSAGWTTRYFGAYKQYAAVGSSYYSDSPTSYSRRYVRAGGREVIPSQTFHDMFVGYTFGPARDGSETGLGGVGRRLLDGLSVQVNVRNVFDTVPRLDPYYDTSFYLSPFGGVQDMRSYSLTVKKAF</sequence>